<name>A0A0A1ZV65_PROMR</name>
<comment type="caution">
    <text evidence="2">The sequence shown here is derived from an EMBL/GenBank/DDBJ whole genome shotgun (WGS) entry which is preliminary data.</text>
</comment>
<evidence type="ECO:0000313" key="2">
    <source>
        <dbReference type="EMBL" id="KGF93482.1"/>
    </source>
</evidence>
<dbReference type="Proteomes" id="UP000030491">
    <property type="component" value="Unassembled WGS sequence"/>
</dbReference>
<keyword evidence="1" id="KW-0472">Membrane</keyword>
<accession>A0A0A1ZV65</accession>
<evidence type="ECO:0000313" key="3">
    <source>
        <dbReference type="Proteomes" id="UP000030491"/>
    </source>
</evidence>
<dbReference type="OrthoDB" id="541562at2"/>
<dbReference type="RefSeq" id="WP_032512875.1">
    <property type="nucleotide sequence ID" value="NZ_JNAJ01000003.1"/>
</dbReference>
<reference evidence="3" key="1">
    <citation type="journal article" date="2014" name="Sci. Data">
        <title>Genomes of diverse isolates of the marine cyanobacterium Prochlorococcus.</title>
        <authorList>
            <person name="Biller S."/>
            <person name="Berube P."/>
            <person name="Thompson J."/>
            <person name="Kelly L."/>
            <person name="Roggensack S."/>
            <person name="Awad L."/>
            <person name="Roache-Johnson K."/>
            <person name="Ding H."/>
            <person name="Giovannoni S.J."/>
            <person name="Moore L.R."/>
            <person name="Chisholm S.W."/>
        </authorList>
    </citation>
    <scope>NUCLEOTIDE SEQUENCE [LARGE SCALE GENOMIC DNA]</scope>
</reference>
<evidence type="ECO:0000256" key="1">
    <source>
        <dbReference type="SAM" id="Phobius"/>
    </source>
</evidence>
<gene>
    <name evidence="2" type="ORF">EU93_0111</name>
</gene>
<organism evidence="2 3">
    <name type="scientific">Prochlorococcus marinus str. MIT 9116</name>
    <dbReference type="NCBI Taxonomy" id="167544"/>
    <lineage>
        <taxon>Bacteria</taxon>
        <taxon>Bacillati</taxon>
        <taxon>Cyanobacteriota</taxon>
        <taxon>Cyanophyceae</taxon>
        <taxon>Synechococcales</taxon>
        <taxon>Prochlorococcaceae</taxon>
        <taxon>Prochlorococcus</taxon>
    </lineage>
</organism>
<keyword evidence="1" id="KW-1133">Transmembrane helix</keyword>
<keyword evidence="1" id="KW-0812">Transmembrane</keyword>
<feature type="transmembrane region" description="Helical" evidence="1">
    <location>
        <begin position="6"/>
        <end position="23"/>
    </location>
</feature>
<protein>
    <submittedName>
        <fullName evidence="2">Uncharacterized protein</fullName>
    </submittedName>
</protein>
<sequence>MDIRYLIVGSPFIIAFFYTLFWLRKWGAFNSNNDNLSKKMTPKNESLENNFILENIFLPKH</sequence>
<proteinExistence type="predicted"/>
<dbReference type="AlphaFoldDB" id="A0A0A1ZV65"/>
<dbReference type="EMBL" id="JNAJ01000003">
    <property type="protein sequence ID" value="KGF93482.1"/>
    <property type="molecule type" value="Genomic_DNA"/>
</dbReference>